<gene>
    <name evidence="2" type="ORF">OXIME_000367</name>
</gene>
<feature type="domain" description="Winged helix DNA-binding" evidence="1">
    <location>
        <begin position="41"/>
        <end position="118"/>
    </location>
</feature>
<proteinExistence type="predicted"/>
<reference evidence="2 3" key="1">
    <citation type="submission" date="2023-09" db="EMBL/GenBank/DDBJ databases">
        <authorList>
            <person name="Golyshina O.V."/>
            <person name="Lunev E.A."/>
            <person name="Bargiela R."/>
            <person name="Gaines M.C."/>
            <person name="Daum B."/>
            <person name="Bale N.J."/>
            <person name="Koenen M."/>
            <person name="Sinninghe Damst J.S."/>
            <person name="Yakimov M."/>
            <person name="Golyshin P.N."/>
        </authorList>
    </citation>
    <scope>NUCLEOTIDE SEQUENCE [LARGE SCALE GENOMIC DNA]</scope>
    <source>
        <strain evidence="2 3">M1</strain>
    </source>
</reference>
<dbReference type="KEGG" id="omr:OXIME_000367"/>
<evidence type="ECO:0000313" key="3">
    <source>
        <dbReference type="Proteomes" id="UP001451606"/>
    </source>
</evidence>
<sequence>MQLKSSRGGEKWPEGKMAELNRILEALQGHFNEPVMKSTARLLILITLALNRKLSFADLLMITSLGKGSLSNHLEKLESNNLIKIRTVFRAAGPRVYVEITQLGEEAYKNYSQLLKYLL</sequence>
<dbReference type="Gene3D" id="1.10.10.10">
    <property type="entry name" value="Winged helix-like DNA-binding domain superfamily/Winged helix DNA-binding domain"/>
    <property type="match status" value="1"/>
</dbReference>
<evidence type="ECO:0000259" key="1">
    <source>
        <dbReference type="Pfam" id="PF13601"/>
    </source>
</evidence>
<dbReference type="InterPro" id="IPR036390">
    <property type="entry name" value="WH_DNA-bd_sf"/>
</dbReference>
<keyword evidence="3" id="KW-1185">Reference proteome</keyword>
<dbReference type="EMBL" id="CP133772">
    <property type="protein sequence ID" value="WYX99823.1"/>
    <property type="molecule type" value="Genomic_DNA"/>
</dbReference>
<dbReference type="SUPFAM" id="SSF46785">
    <property type="entry name" value="Winged helix' DNA-binding domain"/>
    <property type="match status" value="1"/>
</dbReference>
<dbReference type="AlphaFoldDB" id="A0AAX4NFD1"/>
<accession>A0AAX4NFD1</accession>
<dbReference type="RefSeq" id="WP_393971783.1">
    <property type="nucleotide sequence ID" value="NZ_CP133772.1"/>
</dbReference>
<dbReference type="Proteomes" id="UP001451606">
    <property type="component" value="Chromosome"/>
</dbReference>
<protein>
    <submittedName>
        <fullName evidence="2">Transcriptional regulator</fullName>
    </submittedName>
</protein>
<dbReference type="PANTHER" id="PTHR37318:SF1">
    <property type="entry name" value="BSL7504 PROTEIN"/>
    <property type="match status" value="1"/>
</dbReference>
<organism evidence="2 3">
    <name type="scientific">Oxyplasma meridianum</name>
    <dbReference type="NCBI Taxonomy" id="3073602"/>
    <lineage>
        <taxon>Archaea</taxon>
        <taxon>Methanobacteriati</taxon>
        <taxon>Thermoplasmatota</taxon>
        <taxon>Thermoplasmata</taxon>
        <taxon>Thermoplasmatales</taxon>
        <taxon>Thermoplasmataceae</taxon>
        <taxon>Oxyplasma</taxon>
    </lineage>
</organism>
<dbReference type="InterPro" id="IPR027395">
    <property type="entry name" value="WH_DNA-bd_dom"/>
</dbReference>
<dbReference type="GeneID" id="95967091"/>
<name>A0AAX4NFD1_9ARCH</name>
<dbReference type="PANTHER" id="PTHR37318">
    <property type="entry name" value="BSL7504 PROTEIN"/>
    <property type="match status" value="1"/>
</dbReference>
<dbReference type="Pfam" id="PF13601">
    <property type="entry name" value="HTH_34"/>
    <property type="match status" value="1"/>
</dbReference>
<evidence type="ECO:0000313" key="2">
    <source>
        <dbReference type="EMBL" id="WYX99823.1"/>
    </source>
</evidence>
<dbReference type="InterPro" id="IPR036388">
    <property type="entry name" value="WH-like_DNA-bd_sf"/>
</dbReference>